<reference evidence="2 3" key="1">
    <citation type="submission" date="2023-11" db="EMBL/GenBank/DDBJ databases">
        <title>An acidophilic fungus is an integral part of prey digestion in a carnivorous sundew plant.</title>
        <authorList>
            <person name="Tsai I.J."/>
        </authorList>
    </citation>
    <scope>NUCLEOTIDE SEQUENCE [LARGE SCALE GENOMIC DNA]</scope>
    <source>
        <strain evidence="2">169a</strain>
    </source>
</reference>
<dbReference type="PANTHER" id="PTHR33604">
    <property type="entry name" value="OSJNBA0004B13.7 PROTEIN"/>
    <property type="match status" value="1"/>
</dbReference>
<evidence type="ECO:0000313" key="2">
    <source>
        <dbReference type="EMBL" id="WPH04691.1"/>
    </source>
</evidence>
<keyword evidence="3" id="KW-1185">Reference proteome</keyword>
<feature type="region of interest" description="Disordered" evidence="1">
    <location>
        <begin position="574"/>
        <end position="604"/>
    </location>
</feature>
<feature type="compositionally biased region" description="Low complexity" evidence="1">
    <location>
        <begin position="583"/>
        <end position="594"/>
    </location>
</feature>
<dbReference type="EMBL" id="CP138592">
    <property type="protein sequence ID" value="WPH04691.1"/>
    <property type="molecule type" value="Genomic_DNA"/>
</dbReference>
<accession>A0AAQ3MD11</accession>
<gene>
    <name evidence="2" type="ORF">R9X50_00758400</name>
</gene>
<dbReference type="Proteomes" id="UP001303373">
    <property type="component" value="Chromosome 13"/>
</dbReference>
<dbReference type="PANTHER" id="PTHR33604:SF3">
    <property type="entry name" value="OSJNBA0004B13.7 PROTEIN"/>
    <property type="match status" value="1"/>
</dbReference>
<sequence length="732" mass="82609">MPGHSRVYSKDEELGKRDDDFRPKQRSGASSILQPWHWRKRRLFAIFSAAVVLYLFIKNIPKDLGPVDQRLNPAYKPHLYRPAETEPVQIPQSKAPSPPKRPVNGEPTDAPPRPNGVVGNHYYDGTIKYFRLASSLRSIAHTMGSRVVNRNVLFAASSLKSAANLMPMACEMAKWDRNYVHLGLFGRDDLSLNEILSINGVDRKKCGVYFHDARPDYSEYSSENRAETSVLSAMKFVQDYMHPQAIIMDDSILEDPFFTRAMRVKANEYGRALIEVPASRYEDFMWMIRLDSGSLSNWFRPKIDILIQSAQGTSGNMYALVKSLLSADYAGLRIPRLTIDLPMDVAQPLQRFLGHINWPPVRDPSPIKSQTLTLHHRISAARMNPEQASVRFLETFFPVDTEDSHVLVLSPQAQLDPLYLHYLHYAILEYKYSSYGSPQSENLLGISLDVPTEFLNGTSDFLPPPISEMNAKKYLDFNEFELSSPSPFIYQAPSSSANLIFGDKWATFHNFLTNRLTASHTGKAEKPVKLVSEAQPAWLEYLLELMRARGWTMLYPATPFVKLHNEGAHIPEEFAASRKPASNDDATTSDTSTLNDEDFLSAGEPPQIPLHVEHEIKAGRKLHLVLPFQGELPELENLPHMAYDGHIVDTTAFDSPDTTYVNSFRHKIGLCDEKDASRNRVIRALKTDDLFCLPGMDLVFDSVSESASSAKEKAQSIANMPPKHRNNRDGDD</sequence>
<feature type="region of interest" description="Disordered" evidence="1">
    <location>
        <begin position="1"/>
        <end position="28"/>
    </location>
</feature>
<feature type="compositionally biased region" description="Basic and acidic residues" evidence="1">
    <location>
        <begin position="8"/>
        <end position="23"/>
    </location>
</feature>
<name>A0AAQ3MD11_9PEZI</name>
<organism evidence="2 3">
    <name type="scientific">Acrodontium crateriforme</name>
    <dbReference type="NCBI Taxonomy" id="150365"/>
    <lineage>
        <taxon>Eukaryota</taxon>
        <taxon>Fungi</taxon>
        <taxon>Dikarya</taxon>
        <taxon>Ascomycota</taxon>
        <taxon>Pezizomycotina</taxon>
        <taxon>Dothideomycetes</taxon>
        <taxon>Dothideomycetidae</taxon>
        <taxon>Mycosphaerellales</taxon>
        <taxon>Teratosphaeriaceae</taxon>
        <taxon>Acrodontium</taxon>
    </lineage>
</organism>
<feature type="region of interest" description="Disordered" evidence="1">
    <location>
        <begin position="84"/>
        <end position="116"/>
    </location>
</feature>
<feature type="region of interest" description="Disordered" evidence="1">
    <location>
        <begin position="710"/>
        <end position="732"/>
    </location>
</feature>
<proteinExistence type="predicted"/>
<evidence type="ECO:0000313" key="3">
    <source>
        <dbReference type="Proteomes" id="UP001303373"/>
    </source>
</evidence>
<evidence type="ECO:0008006" key="4">
    <source>
        <dbReference type="Google" id="ProtNLM"/>
    </source>
</evidence>
<dbReference type="AlphaFoldDB" id="A0AAQ3MD11"/>
<evidence type="ECO:0000256" key="1">
    <source>
        <dbReference type="SAM" id="MobiDB-lite"/>
    </source>
</evidence>
<protein>
    <recommendedName>
        <fullName evidence="4">Glycosyltransferase 2</fullName>
    </recommendedName>
</protein>